<keyword evidence="4" id="KW-1185">Reference proteome</keyword>
<keyword evidence="3" id="KW-0614">Plasmid</keyword>
<reference evidence="3 4" key="1">
    <citation type="journal article" date="2019" name="Emerg. Microbes Infect.">
        <title>Comprehensive subspecies identification of 175 nontuberculous mycobacteria species based on 7547 genomic profiles.</title>
        <authorList>
            <person name="Matsumoto Y."/>
            <person name="Kinjo T."/>
            <person name="Motooka D."/>
            <person name="Nabeya D."/>
            <person name="Jung N."/>
            <person name="Uechi K."/>
            <person name="Horii T."/>
            <person name="Iida T."/>
            <person name="Fujita J."/>
            <person name="Nakamura S."/>
        </authorList>
    </citation>
    <scope>NUCLEOTIDE SEQUENCE [LARGE SCALE GENOMIC DNA]</scope>
    <source>
        <strain evidence="3 4">JCM 15296</strain>
        <plasmid evidence="3">pJCM15296</plasmid>
    </source>
</reference>
<dbReference type="RefSeq" id="WP_138233493.1">
    <property type="nucleotide sequence ID" value="NZ_AP022578.1"/>
</dbReference>
<keyword evidence="2" id="KW-1133">Transmembrane helix</keyword>
<proteinExistence type="predicted"/>
<organism evidence="3 4">
    <name type="scientific">Mycolicibacterium aubagnense</name>
    <dbReference type="NCBI Taxonomy" id="319707"/>
    <lineage>
        <taxon>Bacteria</taxon>
        <taxon>Bacillati</taxon>
        <taxon>Actinomycetota</taxon>
        <taxon>Actinomycetes</taxon>
        <taxon>Mycobacteriales</taxon>
        <taxon>Mycobacteriaceae</taxon>
        <taxon>Mycolicibacterium</taxon>
    </lineage>
</organism>
<name>A0ABN5Z288_9MYCO</name>
<dbReference type="Proteomes" id="UP000465609">
    <property type="component" value="Plasmid pJCM15296"/>
</dbReference>
<dbReference type="EMBL" id="AP022578">
    <property type="protein sequence ID" value="BBX88063.1"/>
    <property type="molecule type" value="Genomic_DNA"/>
</dbReference>
<evidence type="ECO:0000256" key="1">
    <source>
        <dbReference type="SAM" id="MobiDB-lite"/>
    </source>
</evidence>
<keyword evidence="2" id="KW-0812">Transmembrane</keyword>
<keyword evidence="2" id="KW-0472">Membrane</keyword>
<evidence type="ECO:0000313" key="4">
    <source>
        <dbReference type="Proteomes" id="UP000465609"/>
    </source>
</evidence>
<feature type="transmembrane region" description="Helical" evidence="2">
    <location>
        <begin position="34"/>
        <end position="52"/>
    </location>
</feature>
<accession>A0ABN5Z288</accession>
<sequence>MKTLMAAGAVLASAVVLLLSIVAALIAVVVDAIVKLLPLIVLVLVAVAVVHWRRGRKAQQCADDARLRTQWSRITTEPAVARPAVPLPVRSAPRGRVYLVRGDDSGLSSGREDGYVKVAAAQLPPARDAHAPARRTARPTSGRVHRRAVRRARP</sequence>
<geneLocation type="plasmid" evidence="3 4">
    <name>pJCM15296</name>
</geneLocation>
<feature type="compositionally biased region" description="Basic residues" evidence="1">
    <location>
        <begin position="132"/>
        <end position="154"/>
    </location>
</feature>
<protein>
    <submittedName>
        <fullName evidence="3">Uncharacterized protein</fullName>
    </submittedName>
</protein>
<gene>
    <name evidence="3" type="ORF">MAUB_62640</name>
</gene>
<feature type="region of interest" description="Disordered" evidence="1">
    <location>
        <begin position="126"/>
        <end position="154"/>
    </location>
</feature>
<evidence type="ECO:0000313" key="3">
    <source>
        <dbReference type="EMBL" id="BBX88063.1"/>
    </source>
</evidence>
<evidence type="ECO:0000256" key="2">
    <source>
        <dbReference type="SAM" id="Phobius"/>
    </source>
</evidence>